<dbReference type="Pfam" id="PF13249">
    <property type="entry name" value="SQHop_cyclase_N"/>
    <property type="match status" value="1"/>
</dbReference>
<dbReference type="SFLD" id="SFLDG01016">
    <property type="entry name" value="Prenyltransferase_Like_2"/>
    <property type="match status" value="1"/>
</dbReference>
<name>A0A0C1C3U2_ASPUT</name>
<comment type="similarity">
    <text evidence="2">Belongs to the terpene cyclase/mutase family.</text>
</comment>
<dbReference type="InterPro" id="IPR008930">
    <property type="entry name" value="Terpenoid_cyclase/PrenylTrfase"/>
</dbReference>
<evidence type="ECO:0000256" key="2">
    <source>
        <dbReference type="RuleBase" id="RU362003"/>
    </source>
</evidence>
<dbReference type="Proteomes" id="UP000053475">
    <property type="component" value="Unassembled WGS sequence"/>
</dbReference>
<keyword evidence="7" id="KW-1185">Reference proteome</keyword>
<evidence type="ECO:0000259" key="5">
    <source>
        <dbReference type="Pfam" id="PF13249"/>
    </source>
</evidence>
<dbReference type="GO" id="GO:0005811">
    <property type="term" value="C:lipid droplet"/>
    <property type="evidence" value="ECO:0007669"/>
    <property type="project" value="InterPro"/>
</dbReference>
<dbReference type="InterPro" id="IPR032697">
    <property type="entry name" value="SQ_cyclase_N"/>
</dbReference>
<comment type="caution">
    <text evidence="6">The sequence shown here is derived from an EMBL/GenBank/DDBJ whole genome shotgun (WGS) entry which is preliminary data.</text>
</comment>
<dbReference type="AlphaFoldDB" id="A0A0C1C3U2"/>
<reference evidence="6 7" key="1">
    <citation type="submission" date="2014-11" db="EMBL/GenBank/DDBJ databases">
        <title>Genomics derived discovery of secondary metabolites biosynthetic gene clusters in Aspergillus ustus.</title>
        <authorList>
            <person name="Pi B."/>
            <person name="Dai F."/>
            <person name="Song X."/>
            <person name="Zhu C."/>
            <person name="Li H."/>
            <person name="Yu D."/>
        </authorList>
    </citation>
    <scope>NUCLEOTIDE SEQUENCE [LARGE SCALE GENOMIC DNA]</scope>
    <source>
        <strain evidence="6 7">3.3904</strain>
    </source>
</reference>
<evidence type="ECO:0000313" key="7">
    <source>
        <dbReference type="Proteomes" id="UP000053475"/>
    </source>
</evidence>
<dbReference type="Pfam" id="PF13243">
    <property type="entry name" value="SQHop_cyclase_C"/>
    <property type="match status" value="2"/>
</dbReference>
<keyword evidence="2" id="KW-0413">Isomerase</keyword>
<dbReference type="EC" id="5.4.99.-" evidence="2"/>
<dbReference type="Gene3D" id="1.50.10.20">
    <property type="match status" value="2"/>
</dbReference>
<evidence type="ECO:0000259" key="4">
    <source>
        <dbReference type="Pfam" id="PF13243"/>
    </source>
</evidence>
<protein>
    <recommendedName>
        <fullName evidence="2">Terpene cyclase/mutase family member</fullName>
        <ecNumber evidence="2">5.4.99.-</ecNumber>
    </recommendedName>
</protein>
<dbReference type="NCBIfam" id="TIGR01787">
    <property type="entry name" value="squalene_cyclas"/>
    <property type="match status" value="1"/>
</dbReference>
<organism evidence="6 7">
    <name type="scientific">Aspergillus ustus</name>
    <dbReference type="NCBI Taxonomy" id="40382"/>
    <lineage>
        <taxon>Eukaryota</taxon>
        <taxon>Fungi</taxon>
        <taxon>Dikarya</taxon>
        <taxon>Ascomycota</taxon>
        <taxon>Pezizomycotina</taxon>
        <taxon>Eurotiomycetes</taxon>
        <taxon>Eurotiomycetidae</taxon>
        <taxon>Eurotiales</taxon>
        <taxon>Aspergillaceae</taxon>
        <taxon>Aspergillus</taxon>
        <taxon>Aspergillus subgen. Nidulantes</taxon>
    </lineage>
</organism>
<dbReference type="GO" id="GO:0016740">
    <property type="term" value="F:transferase activity"/>
    <property type="evidence" value="ECO:0007669"/>
    <property type="project" value="UniProtKB-KW"/>
</dbReference>
<feature type="compositionally biased region" description="Basic and acidic residues" evidence="3">
    <location>
        <begin position="1"/>
        <end position="10"/>
    </location>
</feature>
<evidence type="ECO:0000256" key="3">
    <source>
        <dbReference type="SAM" id="MobiDB-lite"/>
    </source>
</evidence>
<gene>
    <name evidence="6" type="ORF">HK57_00460</name>
</gene>
<keyword evidence="6" id="KW-0808">Transferase</keyword>
<evidence type="ECO:0000256" key="1">
    <source>
        <dbReference type="ARBA" id="ARBA00022737"/>
    </source>
</evidence>
<dbReference type="InterPro" id="IPR032696">
    <property type="entry name" value="SQ_cyclase_C"/>
</dbReference>
<dbReference type="InterPro" id="IPR018333">
    <property type="entry name" value="Squalene_cyclase"/>
</dbReference>
<feature type="domain" description="Squalene cyclase N-terminal" evidence="5">
    <location>
        <begin position="30"/>
        <end position="320"/>
    </location>
</feature>
<dbReference type="SUPFAM" id="SSF48239">
    <property type="entry name" value="Terpenoid cyclases/Protein prenyltransferases"/>
    <property type="match status" value="2"/>
</dbReference>
<dbReference type="PANTHER" id="PTHR11764:SF82">
    <property type="entry name" value="TERPENE CYCLASE_MUTASE FAMILY MEMBER"/>
    <property type="match status" value="1"/>
</dbReference>
<dbReference type="GO" id="GO:0016866">
    <property type="term" value="F:intramolecular transferase activity"/>
    <property type="evidence" value="ECO:0007669"/>
    <property type="project" value="InterPro"/>
</dbReference>
<feature type="region of interest" description="Disordered" evidence="3">
    <location>
        <begin position="1"/>
        <end position="21"/>
    </location>
</feature>
<dbReference type="EMBL" id="JOMC01000043">
    <property type="protein sequence ID" value="KIA75725.1"/>
    <property type="molecule type" value="Genomic_DNA"/>
</dbReference>
<proteinExistence type="inferred from homology"/>
<evidence type="ECO:0000313" key="6">
    <source>
        <dbReference type="EMBL" id="KIA75725.1"/>
    </source>
</evidence>
<accession>A0A0C1C3U2</accession>
<feature type="domain" description="Squalene cyclase C-terminal" evidence="4">
    <location>
        <begin position="523"/>
        <end position="700"/>
    </location>
</feature>
<feature type="domain" description="Squalene cyclase C-terminal" evidence="4">
    <location>
        <begin position="330"/>
        <end position="489"/>
    </location>
</feature>
<dbReference type="PANTHER" id="PTHR11764">
    <property type="entry name" value="TERPENE CYCLASE/MUTASE FAMILY MEMBER"/>
    <property type="match status" value="1"/>
</dbReference>
<sequence length="729" mass="81556">MSTLTEKPHPANEVQSNPSLTSQAQTAIDKATAYAWSIFSNNHWCGELESNVTVTCEHIFFLYILYQRIDPAEGNQYTKWLLSQQNTDGSWGIAPNHPGDVSTSAEAYLALKILGLPIDGRELSAARRFILSQGGLSKMRMFTRIFFAEFGLVSWTQIPQLPAEFILVPASFPITIYKLASWARSNVVPLLIIAHHRPLYALPNGQHTQNPYLDELWLDPDNKALPYGSSNPLDPIQFLFTIMDKALSYLGGLRLSPTRSLARRRCISWILSHQEKAGDWAGIIPPMHAGIKALLLEGHSIHSDPIQRGLAAIERFTWTDTRGKRLQCCISPVWDTVLMIRALRDCRIVDPRINDAVAWTAGNQHSGPEGDWRVYRPGIPVGGFAFEYQNTWYPDIDDTAAAVLAFLTQHDDESTAGGVARASAARSETVRRAVLWIIGMQNSDGGWAAFDHENNHLFLNKIPFSDMDSLCDPSTPDVTGRVIECLGMLRGILLDTTHTKPGEKSTLYENKADEYMLRTITLSIQKALPYLIATQEETGAWYGRWAVNYIYGTCLVLCGLQYFVNNPEYANVYPQLPGIMAKAARWLSTIQNSDGGWGESLLSYREPWRAGCGASTPSQTAWALMGLLSVPGAGGVESRAVKRGVEYLVRTQDDVLDDSSEGTAAVWTERQFTSTGFPNHFYISYTLYRVFFPITALGRFVQLANEEERKKMMSRKRRDSKMDVEHVEV</sequence>
<dbReference type="GO" id="GO:0016104">
    <property type="term" value="P:triterpenoid biosynthetic process"/>
    <property type="evidence" value="ECO:0007669"/>
    <property type="project" value="InterPro"/>
</dbReference>
<keyword evidence="1" id="KW-0677">Repeat</keyword>